<dbReference type="Pfam" id="PF08486">
    <property type="entry name" value="SpoIID"/>
    <property type="match status" value="1"/>
</dbReference>
<accession>A0A1F4W109</accession>
<sequence>MKIRTTLIISLMFLFGAITPTYVLADDECKKIEDLDKRAECYEAKIDKKESEYNSTTKQLDEIRTQKDSINQKIQALSSELNVTQGQIDEIDSEVDAVQAELEIINGKILDRQQKLGDKINLRNRIIRSYFIKRVESEITLFLMNNGFENASFNYAFSKAANNETKKLIEGLNFEISNFEADKAESLELKNDLENSLASLAKLRADLATKKNQQQEEFKETVADETKTINKLSNLQNEIDELSAKQQDILKQKYGDEYGSVGDFESPTASTPSPPFKPAFAAFSYGAYTHYKGMSQYGAKGRADKGDDYKEILKFYYKVDAKEKDDFPSKLCVEGYGDLSFSKYLYGIAEMPSDWPDEALKAQAIAARSYAYRYYKAGKCICTTQSCQVYSKSKSDNPPSKWKSAVDDTEGIILDNDIVAYYSSTTGGYIDNVGWDTECGSSSCWPSKAYEKSSPWFYKAWYTKSYNNSDSCGRGHPWLSEKEMADILNAYVVWNKGNNSDRDHISPVTTNCWGGDPYSLDEMADKAGDYGTKYTKVTSIDVEVSNGGYTSNVTLRTDNGTVSVNGETFKTVFNLRAPGYLSIKSKLFDMEKRE</sequence>
<evidence type="ECO:0000256" key="1">
    <source>
        <dbReference type="SAM" id="Coils"/>
    </source>
</evidence>
<name>A0A1F4W109_UNCKA</name>
<feature type="domain" description="Sporulation stage II protein D amidase enhancer LytB N-terminal" evidence="3">
    <location>
        <begin position="339"/>
        <end position="414"/>
    </location>
</feature>
<keyword evidence="2" id="KW-0732">Signal</keyword>
<comment type="caution">
    <text evidence="4">The sequence shown here is derived from an EMBL/GenBank/DDBJ whole genome shotgun (WGS) entry which is preliminary data.</text>
</comment>
<dbReference type="EMBL" id="MEVT01000008">
    <property type="protein sequence ID" value="OGC63109.1"/>
    <property type="molecule type" value="Genomic_DNA"/>
</dbReference>
<gene>
    <name evidence="4" type="ORF">A2264_00200</name>
</gene>
<feature type="coiled-coil region" evidence="1">
    <location>
        <begin position="176"/>
        <end position="252"/>
    </location>
</feature>
<evidence type="ECO:0000313" key="4">
    <source>
        <dbReference type="EMBL" id="OGC63109.1"/>
    </source>
</evidence>
<protein>
    <recommendedName>
        <fullName evidence="3">Sporulation stage II protein D amidase enhancer LytB N-terminal domain-containing protein</fullName>
    </recommendedName>
</protein>
<evidence type="ECO:0000313" key="5">
    <source>
        <dbReference type="Proteomes" id="UP000176614"/>
    </source>
</evidence>
<dbReference type="Gene3D" id="6.10.250.3150">
    <property type="match status" value="1"/>
</dbReference>
<feature type="signal peptide" evidence="2">
    <location>
        <begin position="1"/>
        <end position="25"/>
    </location>
</feature>
<feature type="coiled-coil region" evidence="1">
    <location>
        <begin position="25"/>
        <end position="108"/>
    </location>
</feature>
<evidence type="ECO:0000256" key="2">
    <source>
        <dbReference type="SAM" id="SignalP"/>
    </source>
</evidence>
<reference evidence="4 5" key="1">
    <citation type="journal article" date="2016" name="Nat. Commun.">
        <title>Thousands of microbial genomes shed light on interconnected biogeochemical processes in an aquifer system.</title>
        <authorList>
            <person name="Anantharaman K."/>
            <person name="Brown C.T."/>
            <person name="Hug L.A."/>
            <person name="Sharon I."/>
            <person name="Castelle C.J."/>
            <person name="Probst A.J."/>
            <person name="Thomas B.C."/>
            <person name="Singh A."/>
            <person name="Wilkins M.J."/>
            <person name="Karaoz U."/>
            <person name="Brodie E.L."/>
            <person name="Williams K.H."/>
            <person name="Hubbard S.S."/>
            <person name="Banfield J.F."/>
        </authorList>
    </citation>
    <scope>NUCLEOTIDE SEQUENCE [LARGE SCALE GENOMIC DNA]</scope>
</reference>
<evidence type="ECO:0000259" key="3">
    <source>
        <dbReference type="Pfam" id="PF08486"/>
    </source>
</evidence>
<dbReference type="InterPro" id="IPR013693">
    <property type="entry name" value="SpoIID/LytB_N"/>
</dbReference>
<organism evidence="4 5">
    <name type="scientific">candidate division WWE3 bacterium RIFOXYA2_FULL_46_9</name>
    <dbReference type="NCBI Taxonomy" id="1802636"/>
    <lineage>
        <taxon>Bacteria</taxon>
        <taxon>Katanobacteria</taxon>
    </lineage>
</organism>
<feature type="chain" id="PRO_5009515042" description="Sporulation stage II protein D amidase enhancer LytB N-terminal domain-containing protein" evidence="2">
    <location>
        <begin position="26"/>
        <end position="594"/>
    </location>
</feature>
<dbReference type="AlphaFoldDB" id="A0A1F4W109"/>
<keyword evidence="1" id="KW-0175">Coiled coil</keyword>
<dbReference type="Proteomes" id="UP000176614">
    <property type="component" value="Unassembled WGS sequence"/>
</dbReference>
<proteinExistence type="predicted"/>